<sequence>MGFIMGILTVADLSFGFPMFSFLHALLDSCLQFQFSHLGSFVSLSITESLYALDGTDAGGLRINSSITIGRDGAGRDHSHSNLSTVVVHKGGGACAVRVTSVVGVVDDDPKVKLEFGLGK</sequence>
<gene>
    <name evidence="2" type="ORF">NE237_024533</name>
</gene>
<proteinExistence type="predicted"/>
<feature type="chain" id="PRO_5040168537" evidence="1">
    <location>
        <begin position="17"/>
        <end position="120"/>
    </location>
</feature>
<evidence type="ECO:0000256" key="1">
    <source>
        <dbReference type="SAM" id="SignalP"/>
    </source>
</evidence>
<feature type="signal peptide" evidence="1">
    <location>
        <begin position="1"/>
        <end position="16"/>
    </location>
</feature>
<organism evidence="2 3">
    <name type="scientific">Protea cynaroides</name>
    <dbReference type="NCBI Taxonomy" id="273540"/>
    <lineage>
        <taxon>Eukaryota</taxon>
        <taxon>Viridiplantae</taxon>
        <taxon>Streptophyta</taxon>
        <taxon>Embryophyta</taxon>
        <taxon>Tracheophyta</taxon>
        <taxon>Spermatophyta</taxon>
        <taxon>Magnoliopsida</taxon>
        <taxon>Proteales</taxon>
        <taxon>Proteaceae</taxon>
        <taxon>Protea</taxon>
    </lineage>
</organism>
<protein>
    <submittedName>
        <fullName evidence="2">Uncharacterized protein</fullName>
    </submittedName>
</protein>
<accession>A0A9Q0JZP9</accession>
<keyword evidence="3" id="KW-1185">Reference proteome</keyword>
<dbReference type="Proteomes" id="UP001141806">
    <property type="component" value="Unassembled WGS sequence"/>
</dbReference>
<keyword evidence="1" id="KW-0732">Signal</keyword>
<name>A0A9Q0JZP9_9MAGN</name>
<evidence type="ECO:0000313" key="3">
    <source>
        <dbReference type="Proteomes" id="UP001141806"/>
    </source>
</evidence>
<evidence type="ECO:0000313" key="2">
    <source>
        <dbReference type="EMBL" id="KAJ4957422.1"/>
    </source>
</evidence>
<reference evidence="2" key="1">
    <citation type="journal article" date="2023" name="Plant J.">
        <title>The genome of the king protea, Protea cynaroides.</title>
        <authorList>
            <person name="Chang J."/>
            <person name="Duong T.A."/>
            <person name="Schoeman C."/>
            <person name="Ma X."/>
            <person name="Roodt D."/>
            <person name="Barker N."/>
            <person name="Li Z."/>
            <person name="Van de Peer Y."/>
            <person name="Mizrachi E."/>
        </authorList>
    </citation>
    <scope>NUCLEOTIDE SEQUENCE</scope>
    <source>
        <tissue evidence="2">Young leaves</tissue>
    </source>
</reference>
<dbReference type="EMBL" id="JAMYWD010000010">
    <property type="protein sequence ID" value="KAJ4957422.1"/>
    <property type="molecule type" value="Genomic_DNA"/>
</dbReference>
<comment type="caution">
    <text evidence="2">The sequence shown here is derived from an EMBL/GenBank/DDBJ whole genome shotgun (WGS) entry which is preliminary data.</text>
</comment>
<dbReference type="AlphaFoldDB" id="A0A9Q0JZP9"/>